<evidence type="ECO:0000259" key="1">
    <source>
        <dbReference type="Pfam" id="PF04248"/>
    </source>
</evidence>
<proteinExistence type="predicted"/>
<dbReference type="AlphaFoldDB" id="A0A378WLZ0"/>
<evidence type="ECO:0000313" key="3">
    <source>
        <dbReference type="Proteomes" id="UP000255082"/>
    </source>
</evidence>
<feature type="domain" description="DUF427" evidence="1">
    <location>
        <begin position="35"/>
        <end position="115"/>
    </location>
</feature>
<dbReference type="PANTHER" id="PTHR34310">
    <property type="entry name" value="DUF427 DOMAIN PROTEIN (AFU_ORTHOLOGUE AFUA_3G02220)"/>
    <property type="match status" value="1"/>
</dbReference>
<accession>A0A378WLZ0</accession>
<dbReference type="Gene3D" id="2.170.150.40">
    <property type="entry name" value="Domain of unknown function (DUF427)"/>
    <property type="match status" value="2"/>
</dbReference>
<name>A0A378WLZ0_9NOCA</name>
<dbReference type="InterPro" id="IPR007361">
    <property type="entry name" value="DUF427"/>
</dbReference>
<organism evidence="2 3">
    <name type="scientific">Nocardia africana</name>
    <dbReference type="NCBI Taxonomy" id="134964"/>
    <lineage>
        <taxon>Bacteria</taxon>
        <taxon>Bacillati</taxon>
        <taxon>Actinomycetota</taxon>
        <taxon>Actinomycetes</taxon>
        <taxon>Mycobacteriales</taxon>
        <taxon>Nocardiaceae</taxon>
        <taxon>Nocardia</taxon>
    </lineage>
</organism>
<dbReference type="Proteomes" id="UP000255082">
    <property type="component" value="Unassembled WGS sequence"/>
</dbReference>
<dbReference type="PANTHER" id="PTHR34310:SF9">
    <property type="entry name" value="BLR5716 PROTEIN"/>
    <property type="match status" value="1"/>
</dbReference>
<dbReference type="InterPro" id="IPR038694">
    <property type="entry name" value="DUF427_sf"/>
</dbReference>
<evidence type="ECO:0000313" key="2">
    <source>
        <dbReference type="EMBL" id="SUA41471.1"/>
    </source>
</evidence>
<feature type="domain" description="DUF427" evidence="1">
    <location>
        <begin position="156"/>
        <end position="248"/>
    </location>
</feature>
<gene>
    <name evidence="2" type="ORF">NCTC13184_00810</name>
</gene>
<dbReference type="Pfam" id="PF04248">
    <property type="entry name" value="NTP_transf_9"/>
    <property type="match status" value="2"/>
</dbReference>
<reference evidence="2 3" key="1">
    <citation type="submission" date="2018-06" db="EMBL/GenBank/DDBJ databases">
        <authorList>
            <consortium name="Pathogen Informatics"/>
            <person name="Doyle S."/>
        </authorList>
    </citation>
    <scope>NUCLEOTIDE SEQUENCE [LARGE SCALE GENOMIC DNA]</scope>
    <source>
        <strain evidence="2 3">NCTC13184</strain>
    </source>
</reference>
<sequence length="266" mass="30705">MTDLRRYRVTFRAYRGEMTETNRGRVRTEAGHRRVRAYVGGHVVADTIRPLLVWESPYYPTYYVPVEDVRAELVATGSTKHSTSRGEGDIYDVVIGDTTRPAAALRYPESPIPELREHIRLEWEQMDRWFEEDEPISVHPRNPYTRVDILASSRTVRVELGGEVVAESDSPHILYETGLVPRYYLPLTDVRMDLLTPSATTTSCPYKGTAEYYNIRIGETEYPDLVWYYRTPLPESQKVAGLVCFYNEKVELYVDGVRQEHSTPFS</sequence>
<protein>
    <submittedName>
        <fullName evidence="2">Domain of uncharacterized function (DUF427)</fullName>
    </submittedName>
</protein>
<dbReference type="EMBL" id="UGRU01000001">
    <property type="protein sequence ID" value="SUA41471.1"/>
    <property type="molecule type" value="Genomic_DNA"/>
</dbReference>